<dbReference type="Proteomes" id="UP000198480">
    <property type="component" value="Unassembled WGS sequence"/>
</dbReference>
<reference evidence="3" key="1">
    <citation type="submission" date="2017-06" db="EMBL/GenBank/DDBJ databases">
        <authorList>
            <person name="Varghese N."/>
            <person name="Submissions S."/>
        </authorList>
    </citation>
    <scope>NUCLEOTIDE SEQUENCE [LARGE SCALE GENOMIC DNA]</scope>
    <source>
        <strain evidence="3">5C</strain>
    </source>
</reference>
<keyword evidence="1" id="KW-1133">Transmembrane helix</keyword>
<sequence>MAYANHRIAKRNNLTRYENLSLQFLFIYHLLFTWIFTSFLNSHGGDAIKYWNLVADASQEAQTWMQYWGNRTFFIQWLNYLPSKFAGLNFWAGNMLYALCSFLGFRILFIYLIKNSHKDLAISWKGFLLWILLFPNIHFWTSGVGKEALLFTAACYALIGFTAIHKHYLQISLAILLAWWVRPVFGAALIPVFYFALYQSSAFKKSHKILISALVTAILLYFTYQLTIMMHLEAYDFKGLQDFISSQFLFLENFQATSEIPMGQYNLFEKLIALFFRPFWHEINGFWYFAAAVENTTFLLLLIFAFYKSIRNNASQIPPALIYGVLYGLILASLLIFSMNNLGIIMRMKSTYMIFLYITAAFIIIPNDKESNI</sequence>
<feature type="transmembrane region" description="Helical" evidence="1">
    <location>
        <begin position="350"/>
        <end position="367"/>
    </location>
</feature>
<evidence type="ECO:0000313" key="2">
    <source>
        <dbReference type="EMBL" id="SNS22895.1"/>
    </source>
</evidence>
<organism evidence="2 3">
    <name type="scientific">Belliella buryatensis</name>
    <dbReference type="NCBI Taxonomy" id="1500549"/>
    <lineage>
        <taxon>Bacteria</taxon>
        <taxon>Pseudomonadati</taxon>
        <taxon>Bacteroidota</taxon>
        <taxon>Cytophagia</taxon>
        <taxon>Cytophagales</taxon>
        <taxon>Cyclobacteriaceae</taxon>
        <taxon>Belliella</taxon>
    </lineage>
</organism>
<evidence type="ECO:0008006" key="4">
    <source>
        <dbReference type="Google" id="ProtNLM"/>
    </source>
</evidence>
<evidence type="ECO:0000313" key="3">
    <source>
        <dbReference type="Proteomes" id="UP000198480"/>
    </source>
</evidence>
<feature type="transmembrane region" description="Helical" evidence="1">
    <location>
        <begin position="319"/>
        <end position="338"/>
    </location>
</feature>
<dbReference type="RefSeq" id="WP_089239375.1">
    <property type="nucleotide sequence ID" value="NZ_FZOK01000005.1"/>
</dbReference>
<proteinExistence type="predicted"/>
<accession>A0A239CRU9</accession>
<dbReference type="EMBL" id="FZOK01000005">
    <property type="protein sequence ID" value="SNS22895.1"/>
    <property type="molecule type" value="Genomic_DNA"/>
</dbReference>
<evidence type="ECO:0000256" key="1">
    <source>
        <dbReference type="SAM" id="Phobius"/>
    </source>
</evidence>
<feature type="transmembrane region" description="Helical" evidence="1">
    <location>
        <begin position="176"/>
        <end position="197"/>
    </location>
</feature>
<feature type="transmembrane region" description="Helical" evidence="1">
    <location>
        <begin position="209"/>
        <end position="228"/>
    </location>
</feature>
<feature type="transmembrane region" description="Helical" evidence="1">
    <location>
        <begin position="20"/>
        <end position="40"/>
    </location>
</feature>
<keyword evidence="1" id="KW-0812">Transmembrane</keyword>
<name>A0A239CRU9_9BACT</name>
<dbReference type="OrthoDB" id="975915at2"/>
<gene>
    <name evidence="2" type="ORF">SAMN06295967_105200</name>
</gene>
<feature type="transmembrane region" description="Helical" evidence="1">
    <location>
        <begin position="90"/>
        <end position="112"/>
    </location>
</feature>
<protein>
    <recommendedName>
        <fullName evidence="4">Glycosyltransferase RgtA/B/C/D-like domain-containing protein</fullName>
    </recommendedName>
</protein>
<keyword evidence="3" id="KW-1185">Reference proteome</keyword>
<dbReference type="AlphaFoldDB" id="A0A239CRU9"/>
<feature type="transmembrane region" description="Helical" evidence="1">
    <location>
        <begin position="286"/>
        <end position="307"/>
    </location>
</feature>
<feature type="transmembrane region" description="Helical" evidence="1">
    <location>
        <begin position="124"/>
        <end position="142"/>
    </location>
</feature>
<keyword evidence="1" id="KW-0472">Membrane</keyword>